<feature type="region of interest" description="Disordered" evidence="3">
    <location>
        <begin position="312"/>
        <end position="358"/>
    </location>
</feature>
<dbReference type="SUPFAM" id="SSF52540">
    <property type="entry name" value="P-loop containing nucleoside triphosphate hydrolases"/>
    <property type="match status" value="1"/>
</dbReference>
<evidence type="ECO:0000313" key="7">
    <source>
        <dbReference type="Proteomes" id="UP000009888"/>
    </source>
</evidence>
<dbReference type="AlphaFoldDB" id="K9EEZ1"/>
<gene>
    <name evidence="6" type="ORF">HMPREF9233_00999</name>
</gene>
<dbReference type="PROSITE" id="PS51194">
    <property type="entry name" value="HELICASE_CTER"/>
    <property type="match status" value="1"/>
</dbReference>
<dbReference type="InterPro" id="IPR001650">
    <property type="entry name" value="Helicase_C-like"/>
</dbReference>
<dbReference type="CDD" id="cd18797">
    <property type="entry name" value="SF2_C_Hrq"/>
    <property type="match status" value="1"/>
</dbReference>
<evidence type="ECO:0000256" key="1">
    <source>
        <dbReference type="ARBA" id="ARBA00022741"/>
    </source>
</evidence>
<dbReference type="InterPro" id="IPR014001">
    <property type="entry name" value="Helicase_ATP-bd"/>
</dbReference>
<dbReference type="Proteomes" id="UP000009888">
    <property type="component" value="Unassembled WGS sequence"/>
</dbReference>
<proteinExistence type="predicted"/>
<dbReference type="Pfam" id="PF00271">
    <property type="entry name" value="Helicase_C"/>
    <property type="match status" value="1"/>
</dbReference>
<dbReference type="GO" id="GO:0043138">
    <property type="term" value="F:3'-5' DNA helicase activity"/>
    <property type="evidence" value="ECO:0007669"/>
    <property type="project" value="TreeGrafter"/>
</dbReference>
<dbReference type="PROSITE" id="PS51192">
    <property type="entry name" value="HELICASE_ATP_BIND_1"/>
    <property type="match status" value="1"/>
</dbReference>
<dbReference type="Pfam" id="PF00270">
    <property type="entry name" value="DEAD"/>
    <property type="match status" value="1"/>
</dbReference>
<feature type="compositionally biased region" description="Basic and acidic residues" evidence="3">
    <location>
        <begin position="344"/>
        <end position="358"/>
    </location>
</feature>
<dbReference type="GO" id="GO:0036297">
    <property type="term" value="P:interstrand cross-link repair"/>
    <property type="evidence" value="ECO:0007669"/>
    <property type="project" value="TreeGrafter"/>
</dbReference>
<dbReference type="PANTHER" id="PTHR47957:SF3">
    <property type="entry name" value="ATP-DEPENDENT HELICASE HRQ1"/>
    <property type="match status" value="1"/>
</dbReference>
<dbReference type="InterPro" id="IPR022307">
    <property type="entry name" value="Helicase_put_actinobac"/>
</dbReference>
<protein>
    <recommendedName>
        <fullName evidence="8">DEAD/DEAH box helicase</fullName>
    </recommendedName>
</protein>
<sequence length="872" mass="93610">MWGDSASRLAGAPPWRGTLEGVDSLLDSLSRSAEPGQIAGSLHLPGREARFGEWPDWVPGKLKQVLADRGIARPWIHQTVAANLIHGSVHTVVATGTGSGKSLTAWIPMIAEMLEARAEGTLTTVARTPREYSAREAFGLRPTCLYLAPTKALVADQLSTLQEILHAVDPSLSAVTVDGDAEPAARSFARDYADFVLSNPDFIHHALLPSHPRWTRVLRGLRLIVIDEFHSYRGMFGAHVAHVARRLLRIARHYGARPTVVFLSATVAQPARAAERFLGEAFGPISIVEKDGSPAAAKDVLLWRCRTVERGTDEPQALEGPAPNEGASDSDEGIAAPGKGETSLSKEPKRKPLAELPRRSANLEAGEITARIVAAGGRELTFVRSRPGTERVAEIAREYLHELAPDLAGCVAAYRGGYLPEERRALEAQLRSGTLRGLATTSALELGIDISGLDAVVLCGWPGTHASFFQQLGRAGRGGHDGLGIFIGRDNPLDQYLLSHPDAITASSHEANVFDPLNPNVLLPQLCAAAAELALTASDARIFGLSSTALFADLTAQGLLKKRPNGWFWNTSTGVSAHDVVDLRGGGTTVSIIEKNTGSLLGTVDSSRADTTVFPGAIYIHQGVPFEVEALSDEVALVKRRDVDELRTYPRQESRVEIIRTLEERQTEIGVWARGEVLVSSRVVGYDVRRARDGMYLGFVPLSMPLRELRTAGTWWTISREAIEEAGVLPADLPGGLHGAEHASIAMLPLFATCDRWDLGGLSTEYHSDTGRATVIVHDAIPGGSGCAARGFEANLEWIEATLDLVRSCPCESGCPRCIQSPKCGNNNEPLSKPGAIALLSRLEEALWSSKDILRSNSAGQTGGGAPLTPDF</sequence>
<evidence type="ECO:0008006" key="8">
    <source>
        <dbReference type="Google" id="ProtNLM"/>
    </source>
</evidence>
<dbReference type="InterPro" id="IPR027417">
    <property type="entry name" value="P-loop_NTPase"/>
</dbReference>
<keyword evidence="2" id="KW-0067">ATP-binding</keyword>
<evidence type="ECO:0000256" key="3">
    <source>
        <dbReference type="SAM" id="MobiDB-lite"/>
    </source>
</evidence>
<dbReference type="STRING" id="202789.GCA_001457435_01121"/>
<comment type="caution">
    <text evidence="6">The sequence shown here is derived from an EMBL/GenBank/DDBJ whole genome shotgun (WGS) entry which is preliminary data.</text>
</comment>
<dbReference type="EMBL" id="AGWL01000005">
    <property type="protein sequence ID" value="EKU95238.1"/>
    <property type="molecule type" value="Genomic_DNA"/>
</dbReference>
<dbReference type="GO" id="GO:0006289">
    <property type="term" value="P:nucleotide-excision repair"/>
    <property type="evidence" value="ECO:0007669"/>
    <property type="project" value="TreeGrafter"/>
</dbReference>
<dbReference type="Pfam" id="PF09369">
    <property type="entry name" value="MZB"/>
    <property type="match status" value="1"/>
</dbReference>
<evidence type="ECO:0000313" key="6">
    <source>
        <dbReference type="EMBL" id="EKU95238.1"/>
    </source>
</evidence>
<keyword evidence="1" id="KW-0547">Nucleotide-binding</keyword>
<feature type="domain" description="Helicase C-terminal" evidence="5">
    <location>
        <begin position="367"/>
        <end position="525"/>
    </location>
</feature>
<dbReference type="PANTHER" id="PTHR47957">
    <property type="entry name" value="ATP-DEPENDENT HELICASE HRQ1"/>
    <property type="match status" value="1"/>
</dbReference>
<name>K9EEZ1_9ACTO</name>
<accession>K9EEZ1</accession>
<evidence type="ECO:0000256" key="2">
    <source>
        <dbReference type="ARBA" id="ARBA00022840"/>
    </source>
</evidence>
<dbReference type="NCBIfam" id="TIGR03817">
    <property type="entry name" value="DECH_helic"/>
    <property type="match status" value="1"/>
</dbReference>
<dbReference type="GO" id="GO:0005524">
    <property type="term" value="F:ATP binding"/>
    <property type="evidence" value="ECO:0007669"/>
    <property type="project" value="UniProtKB-KW"/>
</dbReference>
<dbReference type="PATRIC" id="fig|883066.3.peg.1044"/>
<dbReference type="eggNOG" id="COG1205">
    <property type="taxonomic scope" value="Bacteria"/>
</dbReference>
<keyword evidence="7" id="KW-1185">Reference proteome</keyword>
<dbReference type="SMART" id="SM00487">
    <property type="entry name" value="DEXDc"/>
    <property type="match status" value="1"/>
</dbReference>
<dbReference type="Gene3D" id="3.40.50.300">
    <property type="entry name" value="P-loop containing nucleotide triphosphate hydrolases"/>
    <property type="match status" value="2"/>
</dbReference>
<dbReference type="GO" id="GO:0003676">
    <property type="term" value="F:nucleic acid binding"/>
    <property type="evidence" value="ECO:0007669"/>
    <property type="project" value="InterPro"/>
</dbReference>
<evidence type="ECO:0000259" key="4">
    <source>
        <dbReference type="PROSITE" id="PS51192"/>
    </source>
</evidence>
<feature type="domain" description="Helicase ATP-binding" evidence="4">
    <location>
        <begin position="82"/>
        <end position="285"/>
    </location>
</feature>
<dbReference type="InterPro" id="IPR011545">
    <property type="entry name" value="DEAD/DEAH_box_helicase_dom"/>
</dbReference>
<dbReference type="HOGENOM" id="CLU_000809_3_2_11"/>
<reference evidence="6 7" key="1">
    <citation type="submission" date="2012-09" db="EMBL/GenBank/DDBJ databases">
        <title>The Genome Sequence of Actinobaculum massiliae ACS-171-V-COL2.</title>
        <authorList>
            <consortium name="The Broad Institute Genome Sequencing Platform"/>
            <person name="Earl A."/>
            <person name="Ward D."/>
            <person name="Feldgarden M."/>
            <person name="Gevers D."/>
            <person name="Saerens B."/>
            <person name="Vaneechoutte M."/>
            <person name="Walker B."/>
            <person name="Young S.K."/>
            <person name="Zeng Q."/>
            <person name="Gargeya S."/>
            <person name="Fitzgerald M."/>
            <person name="Haas B."/>
            <person name="Abouelleil A."/>
            <person name="Alvarado L."/>
            <person name="Arachchi H.M."/>
            <person name="Berlin A."/>
            <person name="Chapman S.B."/>
            <person name="Goldberg J."/>
            <person name="Griggs A."/>
            <person name="Gujja S."/>
            <person name="Hansen M."/>
            <person name="Howarth C."/>
            <person name="Imamovic A."/>
            <person name="Larimer J."/>
            <person name="McCowen C."/>
            <person name="Montmayeur A."/>
            <person name="Murphy C."/>
            <person name="Neiman D."/>
            <person name="Pearson M."/>
            <person name="Priest M."/>
            <person name="Roberts A."/>
            <person name="Saif S."/>
            <person name="Shea T."/>
            <person name="Sisk P."/>
            <person name="Sykes S."/>
            <person name="Wortman J."/>
            <person name="Nusbaum C."/>
            <person name="Birren B."/>
        </authorList>
    </citation>
    <scope>NUCLEOTIDE SEQUENCE [LARGE SCALE GENOMIC DNA]</scope>
    <source>
        <strain evidence="7">ACS-171-V-Col2</strain>
    </source>
</reference>
<organism evidence="6 7">
    <name type="scientific">Actinobaculum massiliense ACS-171-V-Col2</name>
    <dbReference type="NCBI Taxonomy" id="883066"/>
    <lineage>
        <taxon>Bacteria</taxon>
        <taxon>Bacillati</taxon>
        <taxon>Actinomycetota</taxon>
        <taxon>Actinomycetes</taxon>
        <taxon>Actinomycetales</taxon>
        <taxon>Actinomycetaceae</taxon>
        <taxon>Actinobaculum</taxon>
    </lineage>
</organism>
<dbReference type="SMART" id="SM00490">
    <property type="entry name" value="HELICc"/>
    <property type="match status" value="1"/>
</dbReference>
<evidence type="ECO:0000259" key="5">
    <source>
        <dbReference type="PROSITE" id="PS51194"/>
    </source>
</evidence>
<dbReference type="InterPro" id="IPR018973">
    <property type="entry name" value="MZB"/>
</dbReference>